<dbReference type="EMBL" id="JACHOV010000001">
    <property type="protein sequence ID" value="MBB4639974.1"/>
    <property type="molecule type" value="Genomic_DNA"/>
</dbReference>
<gene>
    <name evidence="6" type="ORF">HNQ99_000254</name>
</gene>
<dbReference type="GO" id="GO:0004553">
    <property type="term" value="F:hydrolase activity, hydrolyzing O-glycosyl compounds"/>
    <property type="evidence" value="ECO:0007669"/>
    <property type="project" value="InterPro"/>
</dbReference>
<dbReference type="GO" id="GO:0042597">
    <property type="term" value="C:periplasmic space"/>
    <property type="evidence" value="ECO:0007669"/>
    <property type="project" value="InterPro"/>
</dbReference>
<sequence length="668" mass="72926">MSSMVSRIALLAVLAGSTSFTMAATSETPQQDWERVRDTLATPAPTDVQVSSAVSEWRRLNQSDTLSFLEYASFLSANPGYPGEERMRKVAEQAINPLSYSPSQVVSFFAKYPPLTNTGWARYAIALSASGRSGDAARAVDAARKAWRAGALNPDDEARLLSLFGRSFGQGDHDLRMDALLWTNATSGADRQLAYVSPARRAVFEARLALKRKMPDAALKMQQADPAGATDAGYLADKAMWLRDSGNSWAARELLAKRASVAVPPADAEKWYEALLTNARGAANDRQWPIAYAIASKVDDAYAPGTDIRDRPIGERDDYTSLVWLAGTAAYYELKRPHDAAEMFRRYAEAARSPQTVSKGYYWAGRAAQEAGKATIASSYLERAGTYADQFYGQLALERLGRNLPVPAASPPIQVSEAERTAFYNRGVVKAVRMLGQQGYWQDQSKFLRAIANGASSPADAILAAELSKSIGRPDLSVMAGRRAGSIGLLSYSEASFPRISVPMGHQTNWTMIHAIARQESQFDRQAMSHAGARGLMQLMPGTARETAGKIGLSYDPASLNDPNYNIQLGSTYFQSMLRYFGGSYPLAVAAYNAGPGNVNKWIAANGDPRMPGADILRWIENIPIYETKNYVQRVLENAVVYDLMNPQQAKVTTKAPLSRYLGKNQPG</sequence>
<evidence type="ECO:0000313" key="6">
    <source>
        <dbReference type="EMBL" id="MBB4639974.1"/>
    </source>
</evidence>
<dbReference type="RefSeq" id="WP_184473823.1">
    <property type="nucleotide sequence ID" value="NZ_JACHOV010000001.1"/>
</dbReference>
<dbReference type="PANTHER" id="PTHR37423:SF2">
    <property type="entry name" value="MEMBRANE-BOUND LYTIC MUREIN TRANSGLYCOSYLASE C"/>
    <property type="match status" value="1"/>
</dbReference>
<dbReference type="CDD" id="cd13401">
    <property type="entry name" value="Slt70-like"/>
    <property type="match status" value="1"/>
</dbReference>
<reference evidence="6 7" key="1">
    <citation type="submission" date="2020-08" db="EMBL/GenBank/DDBJ databases">
        <title>Genomic Encyclopedia of Type Strains, Phase IV (KMG-IV): sequencing the most valuable type-strain genomes for metagenomic binning, comparative biology and taxonomic classification.</title>
        <authorList>
            <person name="Goeker M."/>
        </authorList>
    </citation>
    <scope>NUCLEOTIDE SEQUENCE [LARGE SCALE GENOMIC DNA]</scope>
    <source>
        <strain evidence="6 7">DSM 7465</strain>
    </source>
</reference>
<evidence type="ECO:0000313" key="7">
    <source>
        <dbReference type="Proteomes" id="UP000575068"/>
    </source>
</evidence>
<dbReference type="Pfam" id="PF01464">
    <property type="entry name" value="SLT"/>
    <property type="match status" value="1"/>
</dbReference>
<evidence type="ECO:0000256" key="4">
    <source>
        <dbReference type="SAM" id="SignalP"/>
    </source>
</evidence>
<comment type="similarity">
    <text evidence="2">Belongs to the virb1 family.</text>
</comment>
<evidence type="ECO:0000259" key="5">
    <source>
        <dbReference type="Pfam" id="PF01464"/>
    </source>
</evidence>
<keyword evidence="6" id="KW-0326">Glycosidase</keyword>
<dbReference type="InterPro" id="IPR008258">
    <property type="entry name" value="Transglycosylase_SLT_dom_1"/>
</dbReference>
<dbReference type="Gene3D" id="1.10.530.10">
    <property type="match status" value="1"/>
</dbReference>
<dbReference type="InterPro" id="IPR008939">
    <property type="entry name" value="Lytic_TGlycosylase_superhlx_U"/>
</dbReference>
<accession>A0A840HQZ0</accession>
<dbReference type="SUPFAM" id="SSF53955">
    <property type="entry name" value="Lysozyme-like"/>
    <property type="match status" value="1"/>
</dbReference>
<feature type="signal peptide" evidence="4">
    <location>
        <begin position="1"/>
        <end position="23"/>
    </location>
</feature>
<keyword evidence="3 4" id="KW-0732">Signal</keyword>
<evidence type="ECO:0000256" key="1">
    <source>
        <dbReference type="ARBA" id="ARBA00007734"/>
    </source>
</evidence>
<dbReference type="PANTHER" id="PTHR37423">
    <property type="entry name" value="SOLUBLE LYTIC MUREIN TRANSGLYCOSYLASE-RELATED"/>
    <property type="match status" value="1"/>
</dbReference>
<comment type="caution">
    <text evidence="6">The sequence shown here is derived from an EMBL/GenBank/DDBJ whole genome shotgun (WGS) entry which is preliminary data.</text>
</comment>
<dbReference type="Proteomes" id="UP000575068">
    <property type="component" value="Unassembled WGS sequence"/>
</dbReference>
<keyword evidence="6" id="KW-0378">Hydrolase</keyword>
<dbReference type="AlphaFoldDB" id="A0A840HQZ0"/>
<feature type="chain" id="PRO_5032887337" evidence="4">
    <location>
        <begin position="24"/>
        <end position="668"/>
    </location>
</feature>
<dbReference type="SUPFAM" id="SSF48435">
    <property type="entry name" value="Bacterial muramidases"/>
    <property type="match status" value="1"/>
</dbReference>
<comment type="similarity">
    <text evidence="1">Belongs to the transglycosylase Slt family.</text>
</comment>
<evidence type="ECO:0000256" key="2">
    <source>
        <dbReference type="ARBA" id="ARBA00009387"/>
    </source>
</evidence>
<keyword evidence="7" id="KW-1185">Reference proteome</keyword>
<proteinExistence type="inferred from homology"/>
<dbReference type="InterPro" id="IPR023346">
    <property type="entry name" value="Lysozyme-like_dom_sf"/>
</dbReference>
<dbReference type="EC" id="3.2.1.-" evidence="6"/>
<name>A0A840HQZ0_9SPHN</name>
<organism evidence="6 7">
    <name type="scientific">Rhizorhapis suberifaciens</name>
    <name type="common">corky root of lettuce</name>
    <dbReference type="NCBI Taxonomy" id="13656"/>
    <lineage>
        <taxon>Bacteria</taxon>
        <taxon>Pseudomonadati</taxon>
        <taxon>Pseudomonadota</taxon>
        <taxon>Alphaproteobacteria</taxon>
        <taxon>Sphingomonadales</taxon>
        <taxon>Sphingomonadaceae</taxon>
        <taxon>Rhizorhapis</taxon>
    </lineage>
</organism>
<evidence type="ECO:0000256" key="3">
    <source>
        <dbReference type="ARBA" id="ARBA00022729"/>
    </source>
</evidence>
<dbReference type="Gene3D" id="1.25.20.10">
    <property type="entry name" value="Bacterial muramidases"/>
    <property type="match status" value="1"/>
</dbReference>
<protein>
    <submittedName>
        <fullName evidence="6">Soluble lytic murein transglycosylase</fullName>
        <ecNumber evidence="6">3.2.1.-</ecNumber>
    </submittedName>
</protein>
<feature type="domain" description="Transglycosylase SLT" evidence="5">
    <location>
        <begin position="508"/>
        <end position="608"/>
    </location>
</feature>